<evidence type="ECO:0000313" key="2">
    <source>
        <dbReference type="Proteomes" id="UP000285013"/>
    </source>
</evidence>
<sequence length="101" mass="11308">MNINELIAQPEGRRLEFKGELPTNVGDNVGDVSNIDNNISYNELKIIQLILHNPNITTKEIAETLGISTRQCERIIAKLKQSGKLLCKGSARTGYWEINNN</sequence>
<organism evidence="1 2">
    <name type="scientific">Bacteroides intestinalis</name>
    <dbReference type="NCBI Taxonomy" id="329854"/>
    <lineage>
        <taxon>Bacteria</taxon>
        <taxon>Pseudomonadati</taxon>
        <taxon>Bacteroidota</taxon>
        <taxon>Bacteroidia</taxon>
        <taxon>Bacteroidales</taxon>
        <taxon>Bacteroidaceae</taxon>
        <taxon>Bacteroides</taxon>
    </lineage>
</organism>
<dbReference type="AlphaFoldDB" id="A0A415NCJ5"/>
<comment type="caution">
    <text evidence="1">The sequence shown here is derived from an EMBL/GenBank/DDBJ whole genome shotgun (WGS) entry which is preliminary data.</text>
</comment>
<dbReference type="Pfam" id="PF13412">
    <property type="entry name" value="HTH_24"/>
    <property type="match status" value="1"/>
</dbReference>
<dbReference type="RefSeq" id="WP_118422755.1">
    <property type="nucleotide sequence ID" value="NZ_QRPE01000004.1"/>
</dbReference>
<dbReference type="Gene3D" id="1.10.10.10">
    <property type="entry name" value="Winged helix-like DNA-binding domain superfamily/Winged helix DNA-binding domain"/>
    <property type="match status" value="1"/>
</dbReference>
<protein>
    <submittedName>
        <fullName evidence="1">Winged helix-turn-helix transcriptional regulator</fullName>
    </submittedName>
</protein>
<dbReference type="InterPro" id="IPR036390">
    <property type="entry name" value="WH_DNA-bd_sf"/>
</dbReference>
<dbReference type="SUPFAM" id="SSF46785">
    <property type="entry name" value="Winged helix' DNA-binding domain"/>
    <property type="match status" value="1"/>
</dbReference>
<dbReference type="InterPro" id="IPR036388">
    <property type="entry name" value="WH-like_DNA-bd_sf"/>
</dbReference>
<evidence type="ECO:0000313" key="1">
    <source>
        <dbReference type="EMBL" id="RHL94719.1"/>
    </source>
</evidence>
<dbReference type="Proteomes" id="UP000285013">
    <property type="component" value="Unassembled WGS sequence"/>
</dbReference>
<accession>A0A415NCJ5</accession>
<gene>
    <name evidence="1" type="ORF">DWZ95_05895</name>
</gene>
<proteinExistence type="predicted"/>
<name>A0A415NCJ5_9BACE</name>
<dbReference type="EMBL" id="QRPE01000004">
    <property type="protein sequence ID" value="RHL94719.1"/>
    <property type="molecule type" value="Genomic_DNA"/>
</dbReference>
<reference evidence="1 2" key="1">
    <citation type="submission" date="2018-08" db="EMBL/GenBank/DDBJ databases">
        <title>A genome reference for cultivated species of the human gut microbiota.</title>
        <authorList>
            <person name="Zou Y."/>
            <person name="Xue W."/>
            <person name="Luo G."/>
        </authorList>
    </citation>
    <scope>NUCLEOTIDE SEQUENCE [LARGE SCALE GENOMIC DNA]</scope>
    <source>
        <strain evidence="1 2">AF36-16BH</strain>
    </source>
</reference>